<dbReference type="InterPro" id="IPR051092">
    <property type="entry name" value="FYVE_RhoGEF_PH"/>
</dbReference>
<dbReference type="Proteomes" id="UP001470230">
    <property type="component" value="Unassembled WGS sequence"/>
</dbReference>
<dbReference type="SMART" id="SM00325">
    <property type="entry name" value="RhoGEF"/>
    <property type="match status" value="1"/>
</dbReference>
<dbReference type="Gene3D" id="1.20.900.10">
    <property type="entry name" value="Dbl homology (DH) domain"/>
    <property type="match status" value="1"/>
</dbReference>
<sequence length="810" mass="93200">MNVCISRPFAPNEIMDIASYQNATIAEFSEIIKLSNKNIFYKTPYYTEKLDDDIRPFVTYPELILESNDIPKYPIPDFCLIINEQTHNQYSLFVSITTQLEDTDFPMMEVEFTQDDLILWNSKDFLKKCTEVFEFQCTDTFLLNSSEEVIEDDFPLKDLFKFAKSSHLIFKCTIDDSCIENIHKRKLVIEEILSSEVGFVNNIQILHDYWYPELLDSEIFDRFQLKLIFKEIGPFLNTHVELIRLISKLNKSYAAEVGPLFLNYVDHFKVAIPFVTNYKRADDMIQKKRLSSRSIDKKFQELAEGSPMKEGGDFSSYYITPVQRYPRYTLLIRDLDKYTPSFHPDKPYLSLAEEALIIVNKEIDETSQQIKQQLLIGEIQKKLPDDFIITKNDRNLIDKKKVTVHRKLSVKKGIIYLFNDSVLITKKGKKKRKPILFSQIEDFRFVSPSSDSILLIIKDVEVTLVFENSEERTSLMKLLDQARTIYLSTIKCETKFIKWTEIELGETLVPLMNLDGCSINDKAYFFGGINSSLMPCSALIEYNSNIDNWCLKSSPVEPRIGHTVTSIGNKFYICFGFNKSDYFPDIWEFDGSHWKSIPLNEDIHLAFHSTIAYGNNLIVFGGKNENGFSNRLYKIDPNNGNVTHIHPKETPSGRANHAAVYFDNKMVVIGGENNLIGSGIVGDVDVYYFNENIWSKMKNAEIRPRICHKAIVLKDYIFVIGGASDFEDNFADESKKLPNECIDPIGWRKIEFNEFGNSPFGLSKFAIAHTSKTSAITYGGIDPVTKMPFASSWMFDMKEGFNNNSNSNQA</sequence>
<organism evidence="2 3">
    <name type="scientific">Tritrichomonas musculus</name>
    <dbReference type="NCBI Taxonomy" id="1915356"/>
    <lineage>
        <taxon>Eukaryota</taxon>
        <taxon>Metamonada</taxon>
        <taxon>Parabasalia</taxon>
        <taxon>Tritrichomonadida</taxon>
        <taxon>Tritrichomonadidae</taxon>
        <taxon>Tritrichomonas</taxon>
    </lineage>
</organism>
<dbReference type="PANTHER" id="PTHR12673">
    <property type="entry name" value="FACIOGENITAL DYSPLASIA PROTEIN"/>
    <property type="match status" value="1"/>
</dbReference>
<dbReference type="InterPro" id="IPR011043">
    <property type="entry name" value="Gal_Oxase/kelch_b-propeller"/>
</dbReference>
<proteinExistence type="predicted"/>
<dbReference type="SUPFAM" id="SSF50965">
    <property type="entry name" value="Galactose oxidase, central domain"/>
    <property type="match status" value="1"/>
</dbReference>
<dbReference type="SUPFAM" id="SSF48065">
    <property type="entry name" value="DBL homology domain (DH-domain)"/>
    <property type="match status" value="1"/>
</dbReference>
<gene>
    <name evidence="2" type="ORF">M9Y10_031035</name>
</gene>
<keyword evidence="3" id="KW-1185">Reference proteome</keyword>
<evidence type="ECO:0000313" key="3">
    <source>
        <dbReference type="Proteomes" id="UP001470230"/>
    </source>
</evidence>
<protein>
    <recommendedName>
        <fullName evidence="1">DH domain-containing protein</fullName>
    </recommendedName>
</protein>
<dbReference type="Pfam" id="PF00621">
    <property type="entry name" value="RhoGEF"/>
    <property type="match status" value="1"/>
</dbReference>
<accession>A0ABR2H1M5</accession>
<evidence type="ECO:0000259" key="1">
    <source>
        <dbReference type="PROSITE" id="PS50010"/>
    </source>
</evidence>
<feature type="domain" description="DH" evidence="1">
    <location>
        <begin position="184"/>
        <end position="366"/>
    </location>
</feature>
<dbReference type="InterPro" id="IPR015915">
    <property type="entry name" value="Kelch-typ_b-propeller"/>
</dbReference>
<comment type="caution">
    <text evidence="2">The sequence shown here is derived from an EMBL/GenBank/DDBJ whole genome shotgun (WGS) entry which is preliminary data.</text>
</comment>
<dbReference type="PANTHER" id="PTHR12673:SF159">
    <property type="entry name" value="LD03170P"/>
    <property type="match status" value="1"/>
</dbReference>
<dbReference type="Gene3D" id="2.120.10.80">
    <property type="entry name" value="Kelch-type beta propeller"/>
    <property type="match status" value="2"/>
</dbReference>
<name>A0ABR2H1M5_9EUKA</name>
<evidence type="ECO:0000313" key="2">
    <source>
        <dbReference type="EMBL" id="KAK8840098.1"/>
    </source>
</evidence>
<dbReference type="InterPro" id="IPR000219">
    <property type="entry name" value="DH_dom"/>
</dbReference>
<dbReference type="PROSITE" id="PS50010">
    <property type="entry name" value="DH_2"/>
    <property type="match status" value="1"/>
</dbReference>
<dbReference type="InterPro" id="IPR035899">
    <property type="entry name" value="DBL_dom_sf"/>
</dbReference>
<reference evidence="2 3" key="1">
    <citation type="submission" date="2024-04" db="EMBL/GenBank/DDBJ databases">
        <title>Tritrichomonas musculus Genome.</title>
        <authorList>
            <person name="Alves-Ferreira E."/>
            <person name="Grigg M."/>
            <person name="Lorenzi H."/>
            <person name="Galac M."/>
        </authorList>
    </citation>
    <scope>NUCLEOTIDE SEQUENCE [LARGE SCALE GENOMIC DNA]</scope>
    <source>
        <strain evidence="2 3">EAF2021</strain>
    </source>
</reference>
<dbReference type="EMBL" id="JAPFFF010000048">
    <property type="protein sequence ID" value="KAK8840098.1"/>
    <property type="molecule type" value="Genomic_DNA"/>
</dbReference>
<dbReference type="Pfam" id="PF24681">
    <property type="entry name" value="Kelch_KLHDC2_KLHL20_DRC7"/>
    <property type="match status" value="1"/>
</dbReference>